<name>A0A0F6RL82_MICAE</name>
<evidence type="ECO:0000313" key="2">
    <source>
        <dbReference type="Proteomes" id="UP000034103"/>
    </source>
</evidence>
<gene>
    <name evidence="1" type="ORF">MYAER_2112</name>
</gene>
<organism evidence="1 2">
    <name type="scientific">Microcystis aeruginosa NIES-2549</name>
    <dbReference type="NCBI Taxonomy" id="1641812"/>
    <lineage>
        <taxon>Bacteria</taxon>
        <taxon>Bacillati</taxon>
        <taxon>Cyanobacteriota</taxon>
        <taxon>Cyanophyceae</taxon>
        <taxon>Oscillatoriophycideae</taxon>
        <taxon>Chroococcales</taxon>
        <taxon>Microcystaceae</taxon>
        <taxon>Microcystis</taxon>
    </lineage>
</organism>
<sequence>MFRHFHRINIEYWLGSFFQNFIVLLTDAHKAIALSILIE</sequence>
<accession>A0A0F6RL82</accession>
<dbReference type="AlphaFoldDB" id="A0A0F6RL82"/>
<dbReference type="EMBL" id="CP011304">
    <property type="protein sequence ID" value="AKE64460.1"/>
    <property type="molecule type" value="Genomic_DNA"/>
</dbReference>
<reference evidence="1 2" key="1">
    <citation type="journal article" date="2015" name="Genome Announc.">
        <title>Complete Genome Sequence of Microcystis aeruginosa NIES-2549, a Bloom-Forming Cyanobacterium from Lake Kasumigaura, Japan.</title>
        <authorList>
            <person name="Yamaguchi H."/>
            <person name="Suzuki S."/>
            <person name="Tanabe Y."/>
            <person name="Osana Y."/>
            <person name="Shimura Y."/>
            <person name="Ishida K."/>
            <person name="Kawachi M."/>
        </authorList>
    </citation>
    <scope>NUCLEOTIDE SEQUENCE [LARGE SCALE GENOMIC DNA]</scope>
    <source>
        <strain evidence="1 2">NIES-2549</strain>
    </source>
</reference>
<protein>
    <submittedName>
        <fullName evidence="1">Uncharacterized protein</fullName>
    </submittedName>
</protein>
<proteinExistence type="predicted"/>
<dbReference type="Proteomes" id="UP000034103">
    <property type="component" value="Chromosome"/>
</dbReference>
<evidence type="ECO:0000313" key="1">
    <source>
        <dbReference type="EMBL" id="AKE64460.1"/>
    </source>
</evidence>
<dbReference type="HOGENOM" id="CLU_3312700_0_0_3"/>